<evidence type="ECO:0000313" key="3">
    <source>
        <dbReference type="Proteomes" id="UP000800200"/>
    </source>
</evidence>
<protein>
    <recommendedName>
        <fullName evidence="4">Reverse transcriptase domain-containing protein</fullName>
    </recommendedName>
</protein>
<dbReference type="AlphaFoldDB" id="A0A6A6DZZ3"/>
<dbReference type="Proteomes" id="UP000800200">
    <property type="component" value="Unassembled WGS sequence"/>
</dbReference>
<feature type="region of interest" description="Disordered" evidence="1">
    <location>
        <begin position="490"/>
        <end position="520"/>
    </location>
</feature>
<dbReference type="OrthoDB" id="74545at2759"/>
<evidence type="ECO:0000313" key="2">
    <source>
        <dbReference type="EMBL" id="KAF2183982.1"/>
    </source>
</evidence>
<sequence>MDSSGSVFSETLQTITTTKLEELAKKRSTFEEQYATITSTIQAEPDPLKRLELLVDGAKVCFGVRTAPRKNKDDGRLGRVMDGGTSNKRLETDLKNLDRFLEQARYDPSISPKVLKDWEESVFKHLAVQSLKFQYADLYGKLVTEWLSSEKKATSGDGDIEMAESFEEVPGAKKLEARKEWEKSVFEPAVVDVDALKNYLNGLFGQGGRNRDVTKSLKAIREKVESFEVSMASSGQFSSHSLRWVIQGLLGSELLTNEKRTVLKDFLNNKVILAEIADVLNMRMAALESWSWGSHVPVEQRRKLNGSYNIYMHEDLLQAIFLHYIGVKWSVFFKAAFLSFRRNKSAWKTIHTTIPKITRKRREYYLGTRDTSPNLQAERRSTHRKTYFVHQLLDHESQQVEIQEGEEEAEFAEFIEEDDFEEDIERHALRPPIATSLSRKISTSQIPMQQMQAPRQGSVARQSYHNPVRPQGDRAVQDYQMQQMLLEQQNKKRRLMARQAEESETEDDFGGNRSASKKPMEAKQRILHLLSAEIVVNTRLHGELTCVRSVFESWNPLLPHATVLEVLDFFGVSAKWQTFFKAFLQAPLKFVDEATSSPRLRCRGTPGSHTLSDVFGEIILFCFDFSINQSTDGTPLYRLFDDFWFWSHDHEKCAKAWATVLDFAKAMSVNLNSTKTGTVRIARDASNAPAIDHRLPKGQIRWGFLHLDPTTGRFEIDQKMVDSHVDELRKQLQGKSKSVIDWIQAWNTYAATFFSSNFGKAANCFGREHVDKMLATHRHIQESIFQGGNVVEYLKSTIEQRFGVKDIPDGFLFFPVELGGLDLKSPFVGLLQIRESVRENPYDLMDEFEENERDEYVRAARDFTGNTKIQRYNVEDPNWKPAEGADDFFSFEEFTRHREEFAGFKGKLVDTYRALLKRPSEESIDVSVQVKQALDQLNGQANLRGITGNWGVMEAYWKWVAQMYGPEMVERFGGLNVVDPGLLPIGMVSLFRDKRVKWQG</sequence>
<name>A0A6A6DZZ3_9PEZI</name>
<dbReference type="EMBL" id="ML994640">
    <property type="protein sequence ID" value="KAF2183982.1"/>
    <property type="molecule type" value="Genomic_DNA"/>
</dbReference>
<keyword evidence="3" id="KW-1185">Reference proteome</keyword>
<gene>
    <name evidence="2" type="ORF">K469DRAFT_689720</name>
</gene>
<dbReference type="PANTHER" id="PTHR37015:SF2">
    <property type="entry name" value="REVERSE TRANSCRIPTASE DOMAIN-CONTAINING PROTEIN"/>
    <property type="match status" value="1"/>
</dbReference>
<dbReference type="PANTHER" id="PTHR37015">
    <property type="entry name" value="REVERSE TRANSCRIPTASE DOMAIN-CONTAINING PROTEIN"/>
    <property type="match status" value="1"/>
</dbReference>
<evidence type="ECO:0000256" key="1">
    <source>
        <dbReference type="SAM" id="MobiDB-lite"/>
    </source>
</evidence>
<accession>A0A6A6DZZ3</accession>
<reference evidence="2" key="1">
    <citation type="journal article" date="2020" name="Stud. Mycol.">
        <title>101 Dothideomycetes genomes: a test case for predicting lifestyles and emergence of pathogens.</title>
        <authorList>
            <person name="Haridas S."/>
            <person name="Albert R."/>
            <person name="Binder M."/>
            <person name="Bloem J."/>
            <person name="Labutti K."/>
            <person name="Salamov A."/>
            <person name="Andreopoulos B."/>
            <person name="Baker S."/>
            <person name="Barry K."/>
            <person name="Bills G."/>
            <person name="Bluhm B."/>
            <person name="Cannon C."/>
            <person name="Castanera R."/>
            <person name="Culley D."/>
            <person name="Daum C."/>
            <person name="Ezra D."/>
            <person name="Gonzalez J."/>
            <person name="Henrissat B."/>
            <person name="Kuo A."/>
            <person name="Liang C."/>
            <person name="Lipzen A."/>
            <person name="Lutzoni F."/>
            <person name="Magnuson J."/>
            <person name="Mondo S."/>
            <person name="Nolan M."/>
            <person name="Ohm R."/>
            <person name="Pangilinan J."/>
            <person name="Park H.-J."/>
            <person name="Ramirez L."/>
            <person name="Alfaro M."/>
            <person name="Sun H."/>
            <person name="Tritt A."/>
            <person name="Yoshinaga Y."/>
            <person name="Zwiers L.-H."/>
            <person name="Turgeon B."/>
            <person name="Goodwin S."/>
            <person name="Spatafora J."/>
            <person name="Crous P."/>
            <person name="Grigoriev I."/>
        </authorList>
    </citation>
    <scope>NUCLEOTIDE SEQUENCE</scope>
    <source>
        <strain evidence="2">CBS 207.26</strain>
    </source>
</reference>
<evidence type="ECO:0008006" key="4">
    <source>
        <dbReference type="Google" id="ProtNLM"/>
    </source>
</evidence>
<organism evidence="2 3">
    <name type="scientific">Zopfia rhizophila CBS 207.26</name>
    <dbReference type="NCBI Taxonomy" id="1314779"/>
    <lineage>
        <taxon>Eukaryota</taxon>
        <taxon>Fungi</taxon>
        <taxon>Dikarya</taxon>
        <taxon>Ascomycota</taxon>
        <taxon>Pezizomycotina</taxon>
        <taxon>Dothideomycetes</taxon>
        <taxon>Dothideomycetes incertae sedis</taxon>
        <taxon>Zopfiaceae</taxon>
        <taxon>Zopfia</taxon>
    </lineage>
</organism>
<dbReference type="CDD" id="cd01709">
    <property type="entry name" value="RT_like_1"/>
    <property type="match status" value="1"/>
</dbReference>
<proteinExistence type="predicted"/>